<evidence type="ECO:0000256" key="3">
    <source>
        <dbReference type="ARBA" id="ARBA00022630"/>
    </source>
</evidence>
<feature type="domain" description="FAD-binding" evidence="8">
    <location>
        <begin position="13"/>
        <end position="360"/>
    </location>
</feature>
<dbReference type="KEGG" id="pfy:PFICI_03329"/>
<dbReference type="InterPro" id="IPR050493">
    <property type="entry name" value="FAD-dep_Monooxygenase_BioMet"/>
</dbReference>
<dbReference type="OrthoDB" id="1047367at2759"/>
<dbReference type="eggNOG" id="KOG2614">
    <property type="taxonomic scope" value="Eukaryota"/>
</dbReference>
<sequence length="409" mass="44937">MEAPKDGAAPLHILIVGAGIGGLSAALGLRQQGHKVTMIEKSKFAAEIGAAIHSASNCSRVLRRLGVFPEEHGGTPLVGFEMRSPDGQIQGLTDLGADGDKDSAQATLKDRVLSSDAPGIQVQLHLSCRIVALDTEKATLVLDDGRSFSGDMIIGADGVHSWTRNYINAAIKPFSFGYSCYRWLAPNEDLKNHEATLELSKVKGKMVEWNAGQRRVLYYACADHTISNFGAFVPADKQEQDRTSAVGWNNPGSKAHLLQLYHDFGDEVQQILQSVPEGDLKEWDLMDMASLPTWHKGALVLIGDAAHPFLPFMGQGGAMAIEDGAALAALFPHGTTRAQVSSRLELWEECRRERVERIQSFTRWNGRSSDDPSLPRPSYEESMKFVLFCIKHDAWEHAIDTLKKHIELQ</sequence>
<name>W3XH33_PESFW</name>
<dbReference type="InterPro" id="IPR002938">
    <property type="entry name" value="FAD-bd"/>
</dbReference>
<dbReference type="Gene3D" id="3.50.50.60">
    <property type="entry name" value="FAD/NAD(P)-binding domain"/>
    <property type="match status" value="1"/>
</dbReference>
<dbReference type="GeneID" id="19268342"/>
<dbReference type="InterPro" id="IPR036188">
    <property type="entry name" value="FAD/NAD-bd_sf"/>
</dbReference>
<keyword evidence="7" id="KW-0812">Transmembrane</keyword>
<dbReference type="RefSeq" id="XP_007830101.1">
    <property type="nucleotide sequence ID" value="XM_007831910.1"/>
</dbReference>
<evidence type="ECO:0000256" key="1">
    <source>
        <dbReference type="ARBA" id="ARBA00005179"/>
    </source>
</evidence>
<dbReference type="SUPFAM" id="SSF54373">
    <property type="entry name" value="FAD-linked reductases, C-terminal domain"/>
    <property type="match status" value="1"/>
</dbReference>
<dbReference type="Proteomes" id="UP000030651">
    <property type="component" value="Unassembled WGS sequence"/>
</dbReference>
<comment type="similarity">
    <text evidence="2">Belongs to the paxM FAD-dependent monooxygenase family.</text>
</comment>
<dbReference type="PRINTS" id="PR00420">
    <property type="entry name" value="RNGMNOXGNASE"/>
</dbReference>
<evidence type="ECO:0000256" key="7">
    <source>
        <dbReference type="SAM" id="Phobius"/>
    </source>
</evidence>
<dbReference type="HOGENOM" id="CLU_009665_19_0_1"/>
<dbReference type="GO" id="GO:0071949">
    <property type="term" value="F:FAD binding"/>
    <property type="evidence" value="ECO:0007669"/>
    <property type="project" value="InterPro"/>
</dbReference>
<accession>W3XH33</accession>
<dbReference type="EMBL" id="KI912110">
    <property type="protein sequence ID" value="ETS85304.1"/>
    <property type="molecule type" value="Genomic_DNA"/>
</dbReference>
<dbReference type="InParanoid" id="W3XH33"/>
<evidence type="ECO:0000256" key="5">
    <source>
        <dbReference type="ARBA" id="ARBA00023002"/>
    </source>
</evidence>
<keyword evidence="5" id="KW-0560">Oxidoreductase</keyword>
<keyword evidence="7" id="KW-0472">Membrane</keyword>
<dbReference type="Pfam" id="PF01494">
    <property type="entry name" value="FAD_binding_3"/>
    <property type="match status" value="1"/>
</dbReference>
<dbReference type="AlphaFoldDB" id="W3XH33"/>
<evidence type="ECO:0000259" key="8">
    <source>
        <dbReference type="Pfam" id="PF01494"/>
    </source>
</evidence>
<evidence type="ECO:0000256" key="4">
    <source>
        <dbReference type="ARBA" id="ARBA00022827"/>
    </source>
</evidence>
<dbReference type="PANTHER" id="PTHR13789">
    <property type="entry name" value="MONOOXYGENASE"/>
    <property type="match status" value="1"/>
</dbReference>
<organism evidence="9 10">
    <name type="scientific">Pestalotiopsis fici (strain W106-1 / CGMCC3.15140)</name>
    <dbReference type="NCBI Taxonomy" id="1229662"/>
    <lineage>
        <taxon>Eukaryota</taxon>
        <taxon>Fungi</taxon>
        <taxon>Dikarya</taxon>
        <taxon>Ascomycota</taxon>
        <taxon>Pezizomycotina</taxon>
        <taxon>Sordariomycetes</taxon>
        <taxon>Xylariomycetidae</taxon>
        <taxon>Amphisphaeriales</taxon>
        <taxon>Sporocadaceae</taxon>
        <taxon>Pestalotiopsis</taxon>
    </lineage>
</organism>
<comment type="pathway">
    <text evidence="1">Secondary metabolite biosynthesis.</text>
</comment>
<keyword evidence="6" id="KW-0503">Monooxygenase</keyword>
<dbReference type="SUPFAM" id="SSF51905">
    <property type="entry name" value="FAD/NAD(P)-binding domain"/>
    <property type="match status" value="1"/>
</dbReference>
<protein>
    <recommendedName>
        <fullName evidence="8">FAD-binding domain-containing protein</fullName>
    </recommendedName>
</protein>
<dbReference type="STRING" id="1229662.W3XH33"/>
<dbReference type="OMA" id="QAEWYLV"/>
<keyword evidence="3" id="KW-0285">Flavoprotein</keyword>
<gene>
    <name evidence="9" type="ORF">PFICI_03329</name>
</gene>
<dbReference type="PANTHER" id="PTHR13789:SF261">
    <property type="entry name" value="HYDROXYLASE, PUTATIVE (AFU_ORTHOLOGUE AFUA_7G00590)-RELATED"/>
    <property type="match status" value="1"/>
</dbReference>
<keyword evidence="7" id="KW-1133">Transmembrane helix</keyword>
<proteinExistence type="inferred from homology"/>
<evidence type="ECO:0000256" key="2">
    <source>
        <dbReference type="ARBA" id="ARBA00007992"/>
    </source>
</evidence>
<evidence type="ECO:0000256" key="6">
    <source>
        <dbReference type="ARBA" id="ARBA00023033"/>
    </source>
</evidence>
<evidence type="ECO:0000313" key="10">
    <source>
        <dbReference type="Proteomes" id="UP000030651"/>
    </source>
</evidence>
<keyword evidence="4" id="KW-0274">FAD</keyword>
<evidence type="ECO:0000313" key="9">
    <source>
        <dbReference type="EMBL" id="ETS85304.1"/>
    </source>
</evidence>
<feature type="transmembrane region" description="Helical" evidence="7">
    <location>
        <begin position="12"/>
        <end position="29"/>
    </location>
</feature>
<dbReference type="GO" id="GO:0004497">
    <property type="term" value="F:monooxygenase activity"/>
    <property type="evidence" value="ECO:0007669"/>
    <property type="project" value="UniProtKB-KW"/>
</dbReference>
<reference evidence="10" key="1">
    <citation type="journal article" date="2015" name="BMC Genomics">
        <title>Genomic and transcriptomic analysis of the endophytic fungus Pestalotiopsis fici reveals its lifestyle and high potential for synthesis of natural products.</title>
        <authorList>
            <person name="Wang X."/>
            <person name="Zhang X."/>
            <person name="Liu L."/>
            <person name="Xiang M."/>
            <person name="Wang W."/>
            <person name="Sun X."/>
            <person name="Che Y."/>
            <person name="Guo L."/>
            <person name="Liu G."/>
            <person name="Guo L."/>
            <person name="Wang C."/>
            <person name="Yin W.B."/>
            <person name="Stadler M."/>
            <person name="Zhang X."/>
            <person name="Liu X."/>
        </authorList>
    </citation>
    <scope>NUCLEOTIDE SEQUENCE [LARGE SCALE GENOMIC DNA]</scope>
    <source>
        <strain evidence="10">W106-1 / CGMCC3.15140</strain>
    </source>
</reference>
<keyword evidence="10" id="KW-1185">Reference proteome</keyword>